<dbReference type="SMART" id="SM00933">
    <property type="entry name" value="NurA"/>
    <property type="match status" value="1"/>
</dbReference>
<dbReference type="InterPro" id="IPR018977">
    <property type="entry name" value="NurA_domain"/>
</dbReference>
<sequence>MGELVNIQSPIFENFLGIFKAFSEMGLGSMESLKGVLPVIRLDGYHVGHDVILELDNMSSIKAYRTKPSGRACDVVACDTSVIKLAEGPFGYIAALRGSVVRRRGSGGVESWVIGPLIFFVSLDDNRPLLAFVSEIMGVQPMNEDFESIHKSLSSLLEKWLQRSLASTFSDSILLFDGSLTAGPADNSLQLIRETLSEAERNGNVVLAFSKSTNLSYLGTRITSILPSLDPPCVVDVSEAVCSPNKMHKLGRILVSHLSRTFFPYRLDVSVREVEDALLAIGNLLSSDALVYGYPETLLLAHNYCTFNKVDVLALQKLLRQEFNIEVFELGDVRSSLFNPLDGH</sequence>
<reference evidence="2 3" key="1">
    <citation type="submission" date="2017-04" db="EMBL/GenBank/DDBJ databases">
        <title>Draft Aigarchaeota genome from a New Zealand hot spring.</title>
        <authorList>
            <person name="Reysenbach A.-L."/>
            <person name="Donaho J.A."/>
            <person name="Gerhart J."/>
            <person name="Kelley J.F."/>
            <person name="Kouba K."/>
            <person name="Podar M."/>
            <person name="Stott M."/>
        </authorList>
    </citation>
    <scope>NUCLEOTIDE SEQUENCE [LARGE SCALE GENOMIC DNA]</scope>
    <source>
        <strain evidence="2">NZ13_MG1</strain>
    </source>
</reference>
<proteinExistence type="predicted"/>
<evidence type="ECO:0000259" key="1">
    <source>
        <dbReference type="SMART" id="SM00933"/>
    </source>
</evidence>
<comment type="caution">
    <text evidence="2">The sequence shown here is derived from an EMBL/GenBank/DDBJ whole genome shotgun (WGS) entry which is preliminary data.</text>
</comment>
<dbReference type="AlphaFoldDB" id="A0A2R7Y2G8"/>
<accession>A0A2R7Y2G8</accession>
<gene>
    <name evidence="2" type="ORF">B9J98_05340</name>
</gene>
<dbReference type="Proteomes" id="UP000244066">
    <property type="component" value="Unassembled WGS sequence"/>
</dbReference>
<evidence type="ECO:0000313" key="3">
    <source>
        <dbReference type="Proteomes" id="UP000244066"/>
    </source>
</evidence>
<feature type="domain" description="NurA" evidence="1">
    <location>
        <begin position="73"/>
        <end position="307"/>
    </location>
</feature>
<organism evidence="2 3">
    <name type="scientific">Candidatus Terraquivivens tikiterensis</name>
    <dbReference type="NCBI Taxonomy" id="1980982"/>
    <lineage>
        <taxon>Archaea</taxon>
        <taxon>Nitrososphaerota</taxon>
        <taxon>Candidatus Wolframiiraptoraceae</taxon>
        <taxon>Candidatus Terraquivivens</taxon>
    </lineage>
</organism>
<protein>
    <recommendedName>
        <fullName evidence="1">NurA domain-containing protein</fullName>
    </recommendedName>
</protein>
<dbReference type="EMBL" id="NDWU01000013">
    <property type="protein sequence ID" value="PUA31745.1"/>
    <property type="molecule type" value="Genomic_DNA"/>
</dbReference>
<name>A0A2R7Y2G8_9ARCH</name>
<evidence type="ECO:0000313" key="2">
    <source>
        <dbReference type="EMBL" id="PUA31745.1"/>
    </source>
</evidence>